<name>A0AB39KZF0_9MICC</name>
<proteinExistence type="predicted"/>
<reference evidence="1" key="1">
    <citation type="submission" date="2024-07" db="EMBL/GenBank/DDBJ databases">
        <authorList>
            <person name="fu j."/>
        </authorList>
    </citation>
    <scope>NUCLEOTIDE SEQUENCE</scope>
    <source>
        <strain evidence="1">P10A9</strain>
    </source>
</reference>
<evidence type="ECO:0000313" key="1">
    <source>
        <dbReference type="EMBL" id="XDP44044.1"/>
    </source>
</evidence>
<dbReference type="EMBL" id="CP163302">
    <property type="protein sequence ID" value="XDP44044.1"/>
    <property type="molecule type" value="Genomic_DNA"/>
</dbReference>
<accession>A0AB39KZF0</accession>
<organism evidence="1">
    <name type="scientific">Sinomonas puerhi</name>
    <dbReference type="NCBI Taxonomy" id="3238584"/>
    <lineage>
        <taxon>Bacteria</taxon>
        <taxon>Bacillati</taxon>
        <taxon>Actinomycetota</taxon>
        <taxon>Actinomycetes</taxon>
        <taxon>Micrococcales</taxon>
        <taxon>Micrococcaceae</taxon>
        <taxon>Sinomonas</taxon>
    </lineage>
</organism>
<dbReference type="AlphaFoldDB" id="A0AB39KZF0"/>
<protein>
    <submittedName>
        <fullName evidence="1">Uncharacterized protein</fullName>
    </submittedName>
</protein>
<dbReference type="KEGG" id="spue:AB5L97_12190"/>
<gene>
    <name evidence="1" type="ORF">AB5L97_12190</name>
</gene>
<sequence length="127" mass="13309">MWAAQDRLNAGQQAFDLGLAAADPGAAPSLGSAVVAGTRCEVLWEALSDTHSRLGIDAIADEAFRSMVLTRIVEPASKLATIVILEDLGFPATHSNTLSAALKRCQALDYRDAVRGSSRFRGNGPAG</sequence>